<feature type="transmembrane region" description="Helical" evidence="5">
    <location>
        <begin position="299"/>
        <end position="317"/>
    </location>
</feature>
<dbReference type="GO" id="GO:0046583">
    <property type="term" value="F:monoatomic cation efflux transmembrane transporter activity"/>
    <property type="evidence" value="ECO:0007669"/>
    <property type="project" value="TreeGrafter"/>
</dbReference>
<dbReference type="Pfam" id="PF03595">
    <property type="entry name" value="SLAC1"/>
    <property type="match status" value="1"/>
</dbReference>
<dbReference type="OrthoDB" id="5017340at2"/>
<feature type="transmembrane region" description="Helical" evidence="5">
    <location>
        <begin position="12"/>
        <end position="30"/>
    </location>
</feature>
<dbReference type="InterPro" id="IPR038665">
    <property type="entry name" value="Voltage-dep_anion_channel_sf"/>
</dbReference>
<feature type="transmembrane region" description="Helical" evidence="5">
    <location>
        <begin position="198"/>
        <end position="222"/>
    </location>
</feature>
<evidence type="ECO:0000256" key="2">
    <source>
        <dbReference type="ARBA" id="ARBA00022692"/>
    </source>
</evidence>
<evidence type="ECO:0000313" key="6">
    <source>
        <dbReference type="EMBL" id="SDZ84091.1"/>
    </source>
</evidence>
<keyword evidence="2 5" id="KW-0812">Transmembrane</keyword>
<dbReference type="AlphaFoldDB" id="A0A1H3WB84"/>
<feature type="transmembrane region" description="Helical" evidence="5">
    <location>
        <begin position="109"/>
        <end position="131"/>
    </location>
</feature>
<dbReference type="GO" id="GO:0005886">
    <property type="term" value="C:plasma membrane"/>
    <property type="evidence" value="ECO:0007669"/>
    <property type="project" value="TreeGrafter"/>
</dbReference>
<dbReference type="Gene3D" id="1.50.10.150">
    <property type="entry name" value="Voltage-dependent anion channel"/>
    <property type="match status" value="1"/>
</dbReference>
<dbReference type="RefSeq" id="WP_092561398.1">
    <property type="nucleotide sequence ID" value="NZ_FNQV01000002.1"/>
</dbReference>
<proteinExistence type="predicted"/>
<feature type="transmembrane region" description="Helical" evidence="5">
    <location>
        <begin position="242"/>
        <end position="261"/>
    </location>
</feature>
<keyword evidence="7" id="KW-1185">Reference proteome</keyword>
<dbReference type="PANTHER" id="PTHR37955">
    <property type="entry name" value="TELLURITE RESISTANCE PROTEIN TEHA"/>
    <property type="match status" value="1"/>
</dbReference>
<dbReference type="PANTHER" id="PTHR37955:SF1">
    <property type="entry name" value="DEP DOMAIN-CONTAINING PROTEIN"/>
    <property type="match status" value="1"/>
</dbReference>
<evidence type="ECO:0000313" key="7">
    <source>
        <dbReference type="Proteomes" id="UP000199288"/>
    </source>
</evidence>
<protein>
    <submittedName>
        <fullName evidence="6">Tellurite resistance protein</fullName>
    </submittedName>
</protein>
<evidence type="ECO:0000256" key="3">
    <source>
        <dbReference type="ARBA" id="ARBA00022989"/>
    </source>
</evidence>
<feature type="transmembrane region" description="Helical" evidence="5">
    <location>
        <begin position="273"/>
        <end position="293"/>
    </location>
</feature>
<comment type="subcellular location">
    <subcellularLocation>
        <location evidence="1">Membrane</location>
        <topology evidence="1">Multi-pass membrane protein</topology>
    </subcellularLocation>
</comment>
<feature type="transmembrane region" description="Helical" evidence="5">
    <location>
        <begin position="42"/>
        <end position="62"/>
    </location>
</feature>
<evidence type="ECO:0000256" key="5">
    <source>
        <dbReference type="SAM" id="Phobius"/>
    </source>
</evidence>
<sequence>MTTPPPLLARTPFAVFASVMGLGGLAAAWFQASVRLGAPQGIGTALLGIAAVVWLGLVAVQIARLVSYPQAVRRELSDPFPVVFLATLSVGTLVLCAAALPLLGGSVAWVWWPAMVGHLAISVHVFGAWLARTDINLTTLSPAWFIPVVGTMVASFAGASIAPTGLVMALWGLGLLLWFSLQPIVLRRIFVHDEVLPARIVPTLAVLIAPAPVALIGWHAIIDGPVNSGYAPVLSVMRSVTPLVDATLLATGMLFLALVVLPRNRLWSSPFTLTWWATTFPIAALANAVIIVFSSVAPWAAWVSLSLATVWIGYLLTRSLVSLNRDAAAFI</sequence>
<feature type="transmembrane region" description="Helical" evidence="5">
    <location>
        <begin position="143"/>
        <end position="162"/>
    </location>
</feature>
<dbReference type="Proteomes" id="UP000199288">
    <property type="component" value="Unassembled WGS sequence"/>
</dbReference>
<gene>
    <name evidence="6" type="ORF">SAMN02910418_00359</name>
</gene>
<keyword evidence="3 5" id="KW-1133">Transmembrane helix</keyword>
<dbReference type="InterPro" id="IPR052951">
    <property type="entry name" value="Tellurite_res_ion_channel"/>
</dbReference>
<organism evidence="6 7">
    <name type="scientific">Bowdeniella nasicola</name>
    <dbReference type="NCBI Taxonomy" id="208480"/>
    <lineage>
        <taxon>Bacteria</taxon>
        <taxon>Bacillati</taxon>
        <taxon>Actinomycetota</taxon>
        <taxon>Actinomycetes</taxon>
        <taxon>Actinomycetales</taxon>
        <taxon>Actinomycetaceae</taxon>
        <taxon>Bowdeniella</taxon>
    </lineage>
</organism>
<reference evidence="7" key="1">
    <citation type="submission" date="2016-10" db="EMBL/GenBank/DDBJ databases">
        <authorList>
            <person name="Varghese N."/>
            <person name="Submissions S."/>
        </authorList>
    </citation>
    <scope>NUCLEOTIDE SEQUENCE [LARGE SCALE GENOMIC DNA]</scope>
    <source>
        <strain evidence="7">KPR-1</strain>
    </source>
</reference>
<evidence type="ECO:0000256" key="1">
    <source>
        <dbReference type="ARBA" id="ARBA00004141"/>
    </source>
</evidence>
<feature type="transmembrane region" description="Helical" evidence="5">
    <location>
        <begin position="82"/>
        <end position="103"/>
    </location>
</feature>
<feature type="transmembrane region" description="Helical" evidence="5">
    <location>
        <begin position="168"/>
        <end position="186"/>
    </location>
</feature>
<dbReference type="EMBL" id="FNQV01000002">
    <property type="protein sequence ID" value="SDZ84091.1"/>
    <property type="molecule type" value="Genomic_DNA"/>
</dbReference>
<name>A0A1H3WB84_9ACTO</name>
<keyword evidence="4 5" id="KW-0472">Membrane</keyword>
<evidence type="ECO:0000256" key="4">
    <source>
        <dbReference type="ARBA" id="ARBA00023136"/>
    </source>
</evidence>
<dbReference type="InterPro" id="IPR004695">
    <property type="entry name" value="SLAC1/Mae1/Ssu1/TehA"/>
</dbReference>
<accession>A0A1H3WB84</accession>